<keyword evidence="3" id="KW-1185">Reference proteome</keyword>
<organism evidence="2 3">
    <name type="scientific">Natronocella acetinitrilica</name>
    <dbReference type="NCBI Taxonomy" id="414046"/>
    <lineage>
        <taxon>Bacteria</taxon>
        <taxon>Pseudomonadati</taxon>
        <taxon>Pseudomonadota</taxon>
        <taxon>Gammaproteobacteria</taxon>
        <taxon>Chromatiales</taxon>
        <taxon>Ectothiorhodospiraceae</taxon>
        <taxon>Natronocella</taxon>
    </lineage>
</organism>
<keyword evidence="1" id="KW-0732">Signal</keyword>
<comment type="caution">
    <text evidence="2">The sequence shown here is derived from an EMBL/GenBank/DDBJ whole genome shotgun (WGS) entry which is preliminary data.</text>
</comment>
<evidence type="ECO:0000256" key="1">
    <source>
        <dbReference type="SAM" id="SignalP"/>
    </source>
</evidence>
<evidence type="ECO:0000313" key="2">
    <source>
        <dbReference type="EMBL" id="MCP1674030.1"/>
    </source>
</evidence>
<reference evidence="2" key="1">
    <citation type="submission" date="2022-03" db="EMBL/GenBank/DDBJ databases">
        <title>Genomic Encyclopedia of Type Strains, Phase III (KMG-III): the genomes of soil and plant-associated and newly described type strains.</title>
        <authorList>
            <person name="Whitman W."/>
        </authorList>
    </citation>
    <scope>NUCLEOTIDE SEQUENCE</scope>
    <source>
        <strain evidence="2">ANL 6-2</strain>
    </source>
</reference>
<sequence>MRTLERTSLLIGGMALGLGTVAHADMITVPAGLDEDGEAVRDDDQAQTSDAVAAMAALTVVGRNMRAAEMGHERHEPGLDEAPMESVGKRWLALLDSVQAGYMDEDRLMSGHADGAATDSDASMATLADGMYIYHMHHSGGRFAAHDLEDDLVFQPAAMLSMLTAQMLDAYHEDGHFGLNDDDDVDGTELAYGLDAWHGAAYAWIRHGKSDGEGDMGLVDEDQLEAWMHHTPDDLVDMAHAFADTLDAAWDDDAGVYDFGSGTTWQLDELGSLIRGHKALYEVLYFFDGDADRAEELFHRTADMVEAIVGDGGLVQDWGLPEAVSFEDGSASADGDVDVAAQWRFIHHLTGGFAFTRESSDLSSFLSDDREGLTDSIGEAVDRMVLGALHYQMPMGELARTVDHGDGAIIDDTLRTRTVTAFLVGSGNAYSSGKQLAPPDAWEEDDDVAQATAAFYAGFLNQAQLLQDELIGSDW</sequence>
<name>A0AAE3KAB1_9GAMM</name>
<evidence type="ECO:0000313" key="3">
    <source>
        <dbReference type="Proteomes" id="UP001205843"/>
    </source>
</evidence>
<dbReference type="Proteomes" id="UP001205843">
    <property type="component" value="Unassembled WGS sequence"/>
</dbReference>
<proteinExistence type="predicted"/>
<dbReference type="RefSeq" id="WP_253475493.1">
    <property type="nucleotide sequence ID" value="NZ_JALJXV010000002.1"/>
</dbReference>
<evidence type="ECO:0008006" key="4">
    <source>
        <dbReference type="Google" id="ProtNLM"/>
    </source>
</evidence>
<dbReference type="EMBL" id="JALJXV010000002">
    <property type="protein sequence ID" value="MCP1674030.1"/>
    <property type="molecule type" value="Genomic_DNA"/>
</dbReference>
<protein>
    <recommendedName>
        <fullName evidence="4">Glycosyl hydrolase</fullName>
    </recommendedName>
</protein>
<feature type="chain" id="PRO_5042081337" description="Glycosyl hydrolase" evidence="1">
    <location>
        <begin position="25"/>
        <end position="475"/>
    </location>
</feature>
<gene>
    <name evidence="2" type="ORF">J2T57_001129</name>
</gene>
<accession>A0AAE3KAB1</accession>
<dbReference type="AlphaFoldDB" id="A0AAE3KAB1"/>
<feature type="signal peptide" evidence="1">
    <location>
        <begin position="1"/>
        <end position="24"/>
    </location>
</feature>